<proteinExistence type="predicted"/>
<dbReference type="Proteomes" id="UP000321805">
    <property type="component" value="Chromosome"/>
</dbReference>
<dbReference type="EMBL" id="CP042430">
    <property type="protein sequence ID" value="QEC46866.1"/>
    <property type="molecule type" value="Genomic_DNA"/>
</dbReference>
<accession>A0A5B8U1K5</accession>
<dbReference type="KEGG" id="bsol:FSW04_04185"/>
<keyword evidence="1" id="KW-1133">Transmembrane helix</keyword>
<dbReference type="RefSeq" id="WP_146916579.1">
    <property type="nucleotide sequence ID" value="NZ_CP042430.1"/>
</dbReference>
<dbReference type="OrthoDB" id="9974605at2"/>
<keyword evidence="1" id="KW-0472">Membrane</keyword>
<sequence length="131" mass="13424">MARKAKADPGAGEAGSGITLTRHPKARRQIAMAKGWGGLLAFAVVVHLSSKAGLPTVNAVLRGLLGGLAGYVVAWVIAVNVWRHLALAELEALRRRVVESMEAQAQAAAAATGAVVKHDGSRSSGDPVAQG</sequence>
<evidence type="ECO:0000313" key="2">
    <source>
        <dbReference type="EMBL" id="QEC46866.1"/>
    </source>
</evidence>
<feature type="transmembrane region" description="Helical" evidence="1">
    <location>
        <begin position="30"/>
        <end position="48"/>
    </location>
</feature>
<reference evidence="2 3" key="1">
    <citation type="journal article" date="2018" name="J. Microbiol.">
        <title>Baekduia soli gen. nov., sp. nov., a novel bacterium isolated from the soil of Baekdu Mountain and proposal of a novel family name, Baekduiaceae fam. nov.</title>
        <authorList>
            <person name="An D.S."/>
            <person name="Siddiqi M.Z."/>
            <person name="Kim K.H."/>
            <person name="Yu H.S."/>
            <person name="Im W.T."/>
        </authorList>
    </citation>
    <scope>NUCLEOTIDE SEQUENCE [LARGE SCALE GENOMIC DNA]</scope>
    <source>
        <strain evidence="2 3">BR7-21</strain>
    </source>
</reference>
<evidence type="ECO:0000256" key="1">
    <source>
        <dbReference type="SAM" id="Phobius"/>
    </source>
</evidence>
<keyword evidence="3" id="KW-1185">Reference proteome</keyword>
<feature type="transmembrane region" description="Helical" evidence="1">
    <location>
        <begin position="68"/>
        <end position="86"/>
    </location>
</feature>
<protein>
    <submittedName>
        <fullName evidence="2">Uncharacterized protein</fullName>
    </submittedName>
</protein>
<name>A0A5B8U1K5_9ACTN</name>
<dbReference type="AlphaFoldDB" id="A0A5B8U1K5"/>
<keyword evidence="1" id="KW-0812">Transmembrane</keyword>
<evidence type="ECO:0000313" key="3">
    <source>
        <dbReference type="Proteomes" id="UP000321805"/>
    </source>
</evidence>
<gene>
    <name evidence="2" type="ORF">FSW04_04185</name>
</gene>
<organism evidence="2 3">
    <name type="scientific">Baekduia soli</name>
    <dbReference type="NCBI Taxonomy" id="496014"/>
    <lineage>
        <taxon>Bacteria</taxon>
        <taxon>Bacillati</taxon>
        <taxon>Actinomycetota</taxon>
        <taxon>Thermoleophilia</taxon>
        <taxon>Solirubrobacterales</taxon>
        <taxon>Baekduiaceae</taxon>
        <taxon>Baekduia</taxon>
    </lineage>
</organism>